<protein>
    <submittedName>
        <fullName evidence="2">Uncharacterized protein</fullName>
    </submittedName>
</protein>
<evidence type="ECO:0000313" key="3">
    <source>
        <dbReference type="Proteomes" id="UP000349468"/>
    </source>
</evidence>
<accession>A0A5E7GSE1</accession>
<reference evidence="2 3" key="1">
    <citation type="submission" date="2019-09" db="EMBL/GenBank/DDBJ databases">
        <authorList>
            <person name="Chandra G."/>
            <person name="Truman W A."/>
        </authorList>
    </citation>
    <scope>NUCLEOTIDE SEQUENCE [LARGE SCALE GENOMIC DNA]</scope>
    <source>
        <strain evidence="2">PS870</strain>
    </source>
</reference>
<organism evidence="2 3">
    <name type="scientific">Pseudomonas fluorescens</name>
    <dbReference type="NCBI Taxonomy" id="294"/>
    <lineage>
        <taxon>Bacteria</taxon>
        <taxon>Pseudomonadati</taxon>
        <taxon>Pseudomonadota</taxon>
        <taxon>Gammaproteobacteria</taxon>
        <taxon>Pseudomonadales</taxon>
        <taxon>Pseudomonadaceae</taxon>
        <taxon>Pseudomonas</taxon>
    </lineage>
</organism>
<name>A0A5E7GSE1_PSEFL</name>
<dbReference type="Proteomes" id="UP000349468">
    <property type="component" value="Unassembled WGS sequence"/>
</dbReference>
<dbReference type="EMBL" id="CABVIK010000001">
    <property type="protein sequence ID" value="VVO54440.1"/>
    <property type="molecule type" value="Genomic_DNA"/>
</dbReference>
<sequence>MSKQPQPRSRSNPQPRSRPMVPDLPSNTVNKSGGLRGRHGREAHPLLPSIVTINSMKFS</sequence>
<evidence type="ECO:0000313" key="2">
    <source>
        <dbReference type="EMBL" id="VVO54440.1"/>
    </source>
</evidence>
<dbReference type="AlphaFoldDB" id="A0A5E7GSE1"/>
<gene>
    <name evidence="2" type="ORF">PS870_00472</name>
</gene>
<evidence type="ECO:0000256" key="1">
    <source>
        <dbReference type="SAM" id="MobiDB-lite"/>
    </source>
</evidence>
<feature type="compositionally biased region" description="Low complexity" evidence="1">
    <location>
        <begin position="1"/>
        <end position="19"/>
    </location>
</feature>
<dbReference type="RefSeq" id="WP_102595538.1">
    <property type="nucleotide sequence ID" value="NZ_CABVIK010000001.1"/>
</dbReference>
<feature type="region of interest" description="Disordered" evidence="1">
    <location>
        <begin position="1"/>
        <end position="59"/>
    </location>
</feature>
<proteinExistence type="predicted"/>